<comment type="caution">
    <text evidence="1">The sequence shown here is derived from an EMBL/GenBank/DDBJ whole genome shotgun (WGS) entry which is preliminary data.</text>
</comment>
<accession>S9P486</accession>
<protein>
    <submittedName>
        <fullName evidence="1">Uncharacterized protein</fullName>
    </submittedName>
</protein>
<dbReference type="EMBL" id="ANAH02000028">
    <property type="protein sequence ID" value="EPX57986.1"/>
    <property type="molecule type" value="Genomic_DNA"/>
</dbReference>
<dbReference type="RefSeq" id="WP_002628607.1">
    <property type="nucleotide sequence ID" value="NZ_ANAH02000028.1"/>
</dbReference>
<evidence type="ECO:0000313" key="1">
    <source>
        <dbReference type="EMBL" id="EPX57986.1"/>
    </source>
</evidence>
<organism evidence="1 2">
    <name type="scientific">Cystobacter fuscus (strain ATCC 25194 / DSM 2262 / NBRC 100088 / M29)</name>
    <dbReference type="NCBI Taxonomy" id="1242864"/>
    <lineage>
        <taxon>Bacteria</taxon>
        <taxon>Pseudomonadati</taxon>
        <taxon>Myxococcota</taxon>
        <taxon>Myxococcia</taxon>
        <taxon>Myxococcales</taxon>
        <taxon>Cystobacterineae</taxon>
        <taxon>Archangiaceae</taxon>
        <taxon>Cystobacter</taxon>
    </lineage>
</organism>
<dbReference type="AlphaFoldDB" id="S9P486"/>
<keyword evidence="2" id="KW-1185">Reference proteome</keyword>
<sequence>MPPPYPSAMKPSNSKRRGRVLGVAAAALAWGTVATAQPREQYLTLRTPQSAITARITGDSITSADIQLTRQGQELRGRMFGRVVFLDLEADEVGGTVGGQLTRLHLQEQDGVTQARGNFLGTLMNLSLGPQSLTGSVGRCGYDLKVTPEGTYQGSRSCGGIPQRPVVLSLPPALTQQGPAMTLTTLAILLGNA</sequence>
<proteinExistence type="predicted"/>
<gene>
    <name evidence="1" type="ORF">D187_004520</name>
</gene>
<evidence type="ECO:0000313" key="2">
    <source>
        <dbReference type="Proteomes" id="UP000011682"/>
    </source>
</evidence>
<dbReference type="OrthoDB" id="5507207at2"/>
<dbReference type="eggNOG" id="ENOG5030TP6">
    <property type="taxonomic scope" value="Bacteria"/>
</dbReference>
<reference evidence="1" key="1">
    <citation type="submission" date="2013-05" db="EMBL/GenBank/DDBJ databases">
        <title>Genome assembly of Cystobacter fuscus DSM 2262.</title>
        <authorList>
            <person name="Sharma G."/>
            <person name="Khatri I."/>
            <person name="Kaur C."/>
            <person name="Mayilraj S."/>
            <person name="Subramanian S."/>
        </authorList>
    </citation>
    <scope>NUCLEOTIDE SEQUENCE [LARGE SCALE GENOMIC DNA]</scope>
    <source>
        <strain evidence="1">DSM 2262</strain>
    </source>
</reference>
<dbReference type="Proteomes" id="UP000011682">
    <property type="component" value="Unassembled WGS sequence"/>
</dbReference>
<name>S9P486_CYSF2</name>